<dbReference type="InterPro" id="IPR029063">
    <property type="entry name" value="SAM-dependent_MTases_sf"/>
</dbReference>
<feature type="binding site" evidence="9">
    <location>
        <position position="95"/>
    </location>
    <ligand>
        <name>S-adenosyl-L-methionine</name>
        <dbReference type="ChEBI" id="CHEBI:59789"/>
    </ligand>
</feature>
<keyword evidence="4 9" id="KW-0808">Transferase</keyword>
<dbReference type="RefSeq" id="WP_011459987.1">
    <property type="nucleotide sequence ID" value="NZ_LOCK01000042.1"/>
</dbReference>
<dbReference type="OrthoDB" id="9802090at2"/>
<evidence type="ECO:0000256" key="4">
    <source>
        <dbReference type="ARBA" id="ARBA00022679"/>
    </source>
</evidence>
<dbReference type="Gene3D" id="3.40.50.150">
    <property type="entry name" value="Vaccinia Virus protein VP39"/>
    <property type="match status" value="1"/>
</dbReference>
<feature type="binding site" evidence="9">
    <location>
        <position position="68"/>
    </location>
    <ligand>
        <name>S-adenosyl-L-methionine</name>
        <dbReference type="ChEBI" id="CHEBI:59789"/>
    </ligand>
</feature>
<evidence type="ECO:0000256" key="2">
    <source>
        <dbReference type="ARBA" id="ARBA00003015"/>
    </source>
</evidence>
<gene>
    <name evidence="9" type="primary">trmB</name>
    <name evidence="10" type="ORF">AT727_24560</name>
</gene>
<protein>
    <recommendedName>
        <fullName evidence="9">tRNA (guanine-N(7)-)-methyltransferase</fullName>
        <ecNumber evidence="9">2.1.1.33</ecNumber>
    </recommendedName>
    <alternativeName>
        <fullName evidence="9">tRNA (guanine(46)-N(7))-methyltransferase</fullName>
    </alternativeName>
    <alternativeName>
        <fullName evidence="9">tRNA(m7G46)-methyltransferase</fullName>
    </alternativeName>
</protein>
<dbReference type="NCBIfam" id="NF001080">
    <property type="entry name" value="PRK00121.2-2"/>
    <property type="match status" value="1"/>
</dbReference>
<dbReference type="AlphaFoldDB" id="A0A0W1JFT8"/>
<comment type="function">
    <text evidence="2 9">Catalyzes the formation of N(7)-methylguanine at position 46 (m7G46) in tRNA.</text>
</comment>
<keyword evidence="6 9" id="KW-0819">tRNA processing</keyword>
<accession>A0A0W1JFT8</accession>
<evidence type="ECO:0000256" key="3">
    <source>
        <dbReference type="ARBA" id="ARBA00022603"/>
    </source>
</evidence>
<evidence type="ECO:0000256" key="6">
    <source>
        <dbReference type="ARBA" id="ARBA00022694"/>
    </source>
</evidence>
<dbReference type="EMBL" id="LOCK01000042">
    <property type="protein sequence ID" value="KTE90293.1"/>
    <property type="molecule type" value="Genomic_DNA"/>
</dbReference>
<evidence type="ECO:0000256" key="9">
    <source>
        <dbReference type="HAMAP-Rule" id="MF_01057"/>
    </source>
</evidence>
<evidence type="ECO:0000256" key="8">
    <source>
        <dbReference type="ARBA" id="ARBA00060767"/>
    </source>
</evidence>
<dbReference type="UniPathway" id="UPA00989"/>
<comment type="caution">
    <text evidence="10">The sequence shown here is derived from an EMBL/GenBank/DDBJ whole genome shotgun (WGS) entry which is preliminary data.</text>
</comment>
<dbReference type="NCBIfam" id="TIGR00091">
    <property type="entry name" value="tRNA (guanosine(46)-N7)-methyltransferase TrmB"/>
    <property type="match status" value="1"/>
</dbReference>
<feature type="binding site" evidence="9">
    <location>
        <position position="43"/>
    </location>
    <ligand>
        <name>S-adenosyl-L-methionine</name>
        <dbReference type="ChEBI" id="CHEBI:59789"/>
    </ligand>
</feature>
<reference evidence="10 11" key="1">
    <citation type="submission" date="2015-12" db="EMBL/GenBank/DDBJ databases">
        <title>Draft Genome Sequence of Desulfitobacterium hafniense Strain DH, a Sulfate-reducing Bacterium Isolated from Paddy Soils.</title>
        <authorList>
            <person name="Bao P."/>
            <person name="Zhang X."/>
            <person name="Li G."/>
        </authorList>
    </citation>
    <scope>NUCLEOTIDE SEQUENCE [LARGE SCALE GENOMIC DNA]</scope>
    <source>
        <strain evidence="10 11">DH</strain>
    </source>
</reference>
<feature type="binding site" evidence="9">
    <location>
        <begin position="190"/>
        <end position="193"/>
    </location>
    <ligand>
        <name>substrate</name>
    </ligand>
</feature>
<sequence length="216" mass="25890">MRLRRKAWARPELESDPKVIYNPMHYKENWQEAFGNNHPVHLELGCGRGQFINQCAELNPHINYIAIDLYDEVLVKALRKINEKALHNVRVIPMNIAKLESIFKHDQIEKIYINFCNPWPSRRHHHKRLTHPQFLSVYKKLMKDHSEIWFKTDDDELFKDSLKYFAEAGFIEKYRTFDLHQSEFTENIKTEYEEKFSNQGVKIKFGIFVVNKGRQN</sequence>
<dbReference type="SUPFAM" id="SSF53335">
    <property type="entry name" value="S-adenosyl-L-methionine-dependent methyltransferases"/>
    <property type="match status" value="1"/>
</dbReference>
<dbReference type="InterPro" id="IPR055361">
    <property type="entry name" value="tRNA_methyltr_TrmB_bact"/>
</dbReference>
<dbReference type="HAMAP" id="MF_01057">
    <property type="entry name" value="tRNA_methyltr_TrmB"/>
    <property type="match status" value="1"/>
</dbReference>
<comment type="similarity">
    <text evidence="8 9">Belongs to the class I-like SAM-binding methyltransferase superfamily. TrmB family.</text>
</comment>
<dbReference type="FunFam" id="3.40.50.150:FF:000035">
    <property type="entry name" value="tRNA (guanine-N(7)-)-methyltransferase"/>
    <property type="match status" value="1"/>
</dbReference>
<dbReference type="PANTHER" id="PTHR23417:SF14">
    <property type="entry name" value="PENTACOTRIPEPTIDE-REPEAT REGION OF PRORP DOMAIN-CONTAINING PROTEIN"/>
    <property type="match status" value="1"/>
</dbReference>
<dbReference type="Pfam" id="PF02390">
    <property type="entry name" value="Methyltransf_4"/>
    <property type="match status" value="1"/>
</dbReference>
<keyword evidence="3 9" id="KW-0489">Methyltransferase</keyword>
<dbReference type="GO" id="GO:0008176">
    <property type="term" value="F:tRNA (guanine(46)-N7)-methyltransferase activity"/>
    <property type="evidence" value="ECO:0007669"/>
    <property type="project" value="UniProtKB-UniRule"/>
</dbReference>
<organism evidence="10 11">
    <name type="scientific">Desulfitobacterium hafniense</name>
    <name type="common">Desulfitobacterium frappieri</name>
    <dbReference type="NCBI Taxonomy" id="49338"/>
    <lineage>
        <taxon>Bacteria</taxon>
        <taxon>Bacillati</taxon>
        <taxon>Bacillota</taxon>
        <taxon>Clostridia</taxon>
        <taxon>Eubacteriales</taxon>
        <taxon>Desulfitobacteriaceae</taxon>
        <taxon>Desulfitobacterium</taxon>
    </lineage>
</organism>
<proteinExistence type="inferred from homology"/>
<dbReference type="SMR" id="A0A0W1JFT8"/>
<feature type="binding site" evidence="9">
    <location>
        <position position="153"/>
    </location>
    <ligand>
        <name>substrate</name>
    </ligand>
</feature>
<evidence type="ECO:0000256" key="5">
    <source>
        <dbReference type="ARBA" id="ARBA00022691"/>
    </source>
</evidence>
<evidence type="ECO:0000256" key="7">
    <source>
        <dbReference type="ARBA" id="ARBA00060552"/>
    </source>
</evidence>
<dbReference type="InterPro" id="IPR003358">
    <property type="entry name" value="tRNA_(Gua-N-7)_MeTrfase_Trmb"/>
</dbReference>
<comment type="catalytic activity">
    <reaction evidence="1 9">
        <text>guanosine(46) in tRNA + S-adenosyl-L-methionine = N(7)-methylguanosine(46) in tRNA + S-adenosyl-L-homocysteine</text>
        <dbReference type="Rhea" id="RHEA:42708"/>
        <dbReference type="Rhea" id="RHEA-COMP:10188"/>
        <dbReference type="Rhea" id="RHEA-COMP:10189"/>
        <dbReference type="ChEBI" id="CHEBI:57856"/>
        <dbReference type="ChEBI" id="CHEBI:59789"/>
        <dbReference type="ChEBI" id="CHEBI:74269"/>
        <dbReference type="ChEBI" id="CHEBI:74480"/>
        <dbReference type="EC" id="2.1.1.33"/>
    </reaction>
</comment>
<dbReference type="PANTHER" id="PTHR23417">
    <property type="entry name" value="3-DEOXY-D-MANNO-OCTULOSONIC-ACID TRANSFERASE/TRNA GUANINE-N 7 - -METHYLTRANSFERASE"/>
    <property type="match status" value="1"/>
</dbReference>
<evidence type="ECO:0000256" key="1">
    <source>
        <dbReference type="ARBA" id="ARBA00000142"/>
    </source>
</evidence>
<dbReference type="CDD" id="cd02440">
    <property type="entry name" value="AdoMet_MTases"/>
    <property type="match status" value="1"/>
</dbReference>
<keyword evidence="5 9" id="KW-0949">S-adenosyl-L-methionine</keyword>
<dbReference type="GO" id="GO:0043527">
    <property type="term" value="C:tRNA methyltransferase complex"/>
    <property type="evidence" value="ECO:0007669"/>
    <property type="project" value="TreeGrafter"/>
</dbReference>
<evidence type="ECO:0000313" key="10">
    <source>
        <dbReference type="EMBL" id="KTE90293.1"/>
    </source>
</evidence>
<dbReference type="EC" id="2.1.1.33" evidence="9"/>
<dbReference type="PROSITE" id="PS51625">
    <property type="entry name" value="SAM_MT_TRMB"/>
    <property type="match status" value="1"/>
</dbReference>
<name>A0A0W1JFT8_DESHA</name>
<dbReference type="Proteomes" id="UP000054623">
    <property type="component" value="Unassembled WGS sequence"/>
</dbReference>
<feature type="binding site" evidence="9">
    <location>
        <position position="117"/>
    </location>
    <ligand>
        <name>S-adenosyl-L-methionine</name>
        <dbReference type="ChEBI" id="CHEBI:59789"/>
    </ligand>
</feature>
<comment type="caution">
    <text evidence="9">Lacks conserved residue(s) required for the propagation of feature annotation.</text>
</comment>
<evidence type="ECO:0000313" key="11">
    <source>
        <dbReference type="Proteomes" id="UP000054623"/>
    </source>
</evidence>
<comment type="pathway">
    <text evidence="7 9">tRNA modification; N(7)-methylguanine-tRNA biosynthesis.</text>
</comment>